<dbReference type="Pfam" id="PF07734">
    <property type="entry name" value="FBA_1"/>
    <property type="match status" value="1"/>
</dbReference>
<accession>A0A5J5A323</accession>
<feature type="region of interest" description="Disordered" evidence="1">
    <location>
        <begin position="8"/>
        <end position="48"/>
    </location>
</feature>
<gene>
    <name evidence="3" type="ORF">F0562_010899</name>
</gene>
<sequence>MGFIALQVLPDFSPPSSSQSPSPSVPVNPNPTLPSSIISPPQPPSIQSKTEEGIFHRHHLDPHHQIMDHHNESQPSMLDHHHHQEPFSPLPISEIVLFQDDDEDSMSHTSSDADDTIATTNNHNLDSVTARISHTIVLWNPSIRKSVNLPMPSKPQLPNISVLGFGLDPTTNDYKVVRIVYYKEALLRYKFPPEVEICTLSTKSWRRISSTAPPYCIYEFMCSRVFLNGAVHWIAYDPHAVGGFHNLILSFDMHNEVFCEMTLPVALDGQCPSIYVLGKSLAIFGYVGRTGSCCIWVMKEYGVAESWTKLVTINLPGELGFTVGFRKNGEVLLSMRNNLFVSYDPKTQQIKELGIHGNLRSFYVDTYMETLVLLEGQNRVLEGQLYSCDGLTSEERWMERKSSRSNCEQ</sequence>
<dbReference type="Proteomes" id="UP000325577">
    <property type="component" value="Linkage Group LG4"/>
</dbReference>
<dbReference type="InterPro" id="IPR050796">
    <property type="entry name" value="SCF_F-box_component"/>
</dbReference>
<dbReference type="PANTHER" id="PTHR31672:SF10">
    <property type="entry name" value="F-BOX DOMAIN-CONTAINING PROTEIN"/>
    <property type="match status" value="1"/>
</dbReference>
<evidence type="ECO:0000259" key="2">
    <source>
        <dbReference type="Pfam" id="PF07734"/>
    </source>
</evidence>
<dbReference type="OrthoDB" id="5314306at2759"/>
<evidence type="ECO:0000313" key="4">
    <source>
        <dbReference type="Proteomes" id="UP000325577"/>
    </source>
</evidence>
<evidence type="ECO:0000313" key="3">
    <source>
        <dbReference type="EMBL" id="KAA8524476.1"/>
    </source>
</evidence>
<protein>
    <recommendedName>
        <fullName evidence="2">F-box associated beta-propeller type 1 domain-containing protein</fullName>
    </recommendedName>
</protein>
<feature type="domain" description="F-box associated beta-propeller type 1" evidence="2">
    <location>
        <begin position="133"/>
        <end position="350"/>
    </location>
</feature>
<dbReference type="PANTHER" id="PTHR31672">
    <property type="entry name" value="BNACNNG10540D PROTEIN"/>
    <property type="match status" value="1"/>
</dbReference>
<organism evidence="3 4">
    <name type="scientific">Nyssa sinensis</name>
    <dbReference type="NCBI Taxonomy" id="561372"/>
    <lineage>
        <taxon>Eukaryota</taxon>
        <taxon>Viridiplantae</taxon>
        <taxon>Streptophyta</taxon>
        <taxon>Embryophyta</taxon>
        <taxon>Tracheophyta</taxon>
        <taxon>Spermatophyta</taxon>
        <taxon>Magnoliopsida</taxon>
        <taxon>eudicotyledons</taxon>
        <taxon>Gunneridae</taxon>
        <taxon>Pentapetalae</taxon>
        <taxon>asterids</taxon>
        <taxon>Cornales</taxon>
        <taxon>Nyssaceae</taxon>
        <taxon>Nyssa</taxon>
    </lineage>
</organism>
<dbReference type="AlphaFoldDB" id="A0A5J5A323"/>
<reference evidence="3 4" key="1">
    <citation type="submission" date="2019-09" db="EMBL/GenBank/DDBJ databases">
        <title>A chromosome-level genome assembly of the Chinese tupelo Nyssa sinensis.</title>
        <authorList>
            <person name="Yang X."/>
            <person name="Kang M."/>
            <person name="Yang Y."/>
            <person name="Xiong H."/>
            <person name="Wang M."/>
            <person name="Zhang Z."/>
            <person name="Wang Z."/>
            <person name="Wu H."/>
            <person name="Ma T."/>
            <person name="Liu J."/>
            <person name="Xi Z."/>
        </authorList>
    </citation>
    <scope>NUCLEOTIDE SEQUENCE [LARGE SCALE GENOMIC DNA]</scope>
    <source>
        <strain evidence="3">J267</strain>
        <tissue evidence="3">Leaf</tissue>
    </source>
</reference>
<dbReference type="NCBIfam" id="TIGR01640">
    <property type="entry name" value="F_box_assoc_1"/>
    <property type="match status" value="1"/>
</dbReference>
<feature type="compositionally biased region" description="Low complexity" evidence="1">
    <location>
        <begin position="10"/>
        <end position="22"/>
    </location>
</feature>
<name>A0A5J5A323_9ASTE</name>
<feature type="compositionally biased region" description="Pro residues" evidence="1">
    <location>
        <begin position="23"/>
        <end position="32"/>
    </location>
</feature>
<proteinExistence type="predicted"/>
<feature type="region of interest" description="Disordered" evidence="1">
    <location>
        <begin position="66"/>
        <end position="85"/>
    </location>
</feature>
<dbReference type="InterPro" id="IPR017451">
    <property type="entry name" value="F-box-assoc_interact_dom"/>
</dbReference>
<dbReference type="EMBL" id="CM018047">
    <property type="protein sequence ID" value="KAA8524476.1"/>
    <property type="molecule type" value="Genomic_DNA"/>
</dbReference>
<dbReference type="InterPro" id="IPR006527">
    <property type="entry name" value="F-box-assoc_dom_typ1"/>
</dbReference>
<keyword evidence="4" id="KW-1185">Reference proteome</keyword>
<evidence type="ECO:0000256" key="1">
    <source>
        <dbReference type="SAM" id="MobiDB-lite"/>
    </source>
</evidence>